<dbReference type="EMBL" id="QJTD01000004">
    <property type="protein sequence ID" value="PYE80772.1"/>
    <property type="molecule type" value="Genomic_DNA"/>
</dbReference>
<evidence type="ECO:0000313" key="1">
    <source>
        <dbReference type="EMBL" id="PYE80772.1"/>
    </source>
</evidence>
<organism evidence="1 2">
    <name type="scientific">Winogradskyella epiphytica</name>
    <dbReference type="NCBI Taxonomy" id="262005"/>
    <lineage>
        <taxon>Bacteria</taxon>
        <taxon>Pseudomonadati</taxon>
        <taxon>Bacteroidota</taxon>
        <taxon>Flavobacteriia</taxon>
        <taxon>Flavobacteriales</taxon>
        <taxon>Flavobacteriaceae</taxon>
        <taxon>Winogradskyella</taxon>
    </lineage>
</organism>
<dbReference type="OrthoDB" id="4868247at2"/>
<evidence type="ECO:0000313" key="2">
    <source>
        <dbReference type="Proteomes" id="UP000248054"/>
    </source>
</evidence>
<name>A0A2V4WW11_9FLAO</name>
<dbReference type="AlphaFoldDB" id="A0A2V4WW11"/>
<gene>
    <name evidence="1" type="ORF">DFQ11_104139</name>
</gene>
<protein>
    <submittedName>
        <fullName evidence="1">Putative membrane-anchored protein</fullName>
    </submittedName>
</protein>
<dbReference type="Proteomes" id="UP000248054">
    <property type="component" value="Unassembled WGS sequence"/>
</dbReference>
<proteinExistence type="predicted"/>
<reference evidence="1 2" key="1">
    <citation type="submission" date="2018-06" db="EMBL/GenBank/DDBJ databases">
        <title>Genomic Encyclopedia of Type Strains, Phase III (KMG-III): the genomes of soil and plant-associated and newly described type strains.</title>
        <authorList>
            <person name="Whitman W."/>
        </authorList>
    </citation>
    <scope>NUCLEOTIDE SEQUENCE [LARGE SCALE GENOMIC DNA]</scope>
    <source>
        <strain evidence="1 2">CECT 7945</strain>
    </source>
</reference>
<sequence length="190" mass="22149">MKSKYLFIIFVVIAVLQLFAPANMIYNQEHILKTGTLYKFKTQPIDPNDPFRGKYVTLSYELNSAKSRDSTLQKDDKILVYLEKDSSGYAQVKAVSKTKIENEKDFIEVKVDWYNPYTNDVGFSLPFNRYYMQEFKAKPAENIYRKYNSVLDTINQTYALVSVKNGDAVLKEVYINDRPLLNYLELKTSE</sequence>
<dbReference type="InterPro" id="IPR025833">
    <property type="entry name" value="GDYXXLXY"/>
</dbReference>
<comment type="caution">
    <text evidence="1">The sequence shown here is derived from an EMBL/GenBank/DDBJ whole genome shotgun (WGS) entry which is preliminary data.</text>
</comment>
<accession>A0A2V4WW11</accession>
<keyword evidence="2" id="KW-1185">Reference proteome</keyword>
<dbReference type="RefSeq" id="WP_110475900.1">
    <property type="nucleotide sequence ID" value="NZ_BMWQ01000004.1"/>
</dbReference>
<dbReference type="Pfam" id="PF14345">
    <property type="entry name" value="GDYXXLXY"/>
    <property type="match status" value="1"/>
</dbReference>